<feature type="chain" id="PRO_5030830071" evidence="9">
    <location>
        <begin position="25"/>
        <end position="467"/>
    </location>
</feature>
<evidence type="ECO:0000256" key="8">
    <source>
        <dbReference type="SAM" id="MobiDB-lite"/>
    </source>
</evidence>
<dbReference type="PANTHER" id="PTHR33938">
    <property type="entry name" value="FERULOYL ESTERASE B-RELATED"/>
    <property type="match status" value="1"/>
</dbReference>
<evidence type="ECO:0000256" key="9">
    <source>
        <dbReference type="SAM" id="SignalP"/>
    </source>
</evidence>
<keyword evidence="7" id="KW-1015">Disulfide bond</keyword>
<evidence type="ECO:0000256" key="1">
    <source>
        <dbReference type="ARBA" id="ARBA00006249"/>
    </source>
</evidence>
<feature type="signal peptide" evidence="9">
    <location>
        <begin position="1"/>
        <end position="24"/>
    </location>
</feature>
<dbReference type="Proteomes" id="UP000523955">
    <property type="component" value="Unassembled WGS sequence"/>
</dbReference>
<comment type="similarity">
    <text evidence="1">Belongs to the tannase family.</text>
</comment>
<keyword evidence="5 10" id="KW-0378">Hydrolase</keyword>
<evidence type="ECO:0000256" key="7">
    <source>
        <dbReference type="ARBA" id="ARBA00023157"/>
    </source>
</evidence>
<dbReference type="InterPro" id="IPR011118">
    <property type="entry name" value="Tannase/feruloyl_esterase"/>
</dbReference>
<name>A0A7X0VC41_9ACTN</name>
<evidence type="ECO:0000256" key="5">
    <source>
        <dbReference type="ARBA" id="ARBA00022801"/>
    </source>
</evidence>
<gene>
    <name evidence="10" type="ORF">H5V45_18885</name>
</gene>
<evidence type="ECO:0000313" key="10">
    <source>
        <dbReference type="EMBL" id="MBB6629399.1"/>
    </source>
</evidence>
<dbReference type="Pfam" id="PF07519">
    <property type="entry name" value="Tannase"/>
    <property type="match status" value="1"/>
</dbReference>
<evidence type="ECO:0000256" key="2">
    <source>
        <dbReference type="ARBA" id="ARBA00022487"/>
    </source>
</evidence>
<keyword evidence="2" id="KW-0719">Serine esterase</keyword>
<dbReference type="EMBL" id="JACKXE010000001">
    <property type="protein sequence ID" value="MBB6629399.1"/>
    <property type="molecule type" value="Genomic_DNA"/>
</dbReference>
<evidence type="ECO:0000256" key="4">
    <source>
        <dbReference type="ARBA" id="ARBA00022729"/>
    </source>
</evidence>
<dbReference type="GO" id="GO:0046872">
    <property type="term" value="F:metal ion binding"/>
    <property type="evidence" value="ECO:0007669"/>
    <property type="project" value="UniProtKB-KW"/>
</dbReference>
<protein>
    <submittedName>
        <fullName evidence="10">Tannase/feruloyl esterase family alpha/beta hydrolase</fullName>
    </submittedName>
</protein>
<comment type="caution">
    <text evidence="10">The sequence shown here is derived from an EMBL/GenBank/DDBJ whole genome shotgun (WGS) entry which is preliminary data.</text>
</comment>
<keyword evidence="6" id="KW-0106">Calcium</keyword>
<reference evidence="10 11" key="1">
    <citation type="submission" date="2020-08" db="EMBL/GenBank/DDBJ databases">
        <authorList>
            <person name="Seo M.-J."/>
        </authorList>
    </citation>
    <scope>NUCLEOTIDE SEQUENCE [LARGE SCALE GENOMIC DNA]</scope>
    <source>
        <strain evidence="10 11">KIGAM211</strain>
    </source>
</reference>
<accession>A0A7X0VC41</accession>
<evidence type="ECO:0000256" key="3">
    <source>
        <dbReference type="ARBA" id="ARBA00022723"/>
    </source>
</evidence>
<dbReference type="PANTHER" id="PTHR33938:SF15">
    <property type="entry name" value="FERULOYL ESTERASE B-RELATED"/>
    <property type="match status" value="1"/>
</dbReference>
<dbReference type="Gene3D" id="3.40.50.1820">
    <property type="entry name" value="alpha/beta hydrolase"/>
    <property type="match status" value="1"/>
</dbReference>
<dbReference type="InterPro" id="IPR029058">
    <property type="entry name" value="AB_hydrolase_fold"/>
</dbReference>
<evidence type="ECO:0000313" key="11">
    <source>
        <dbReference type="Proteomes" id="UP000523955"/>
    </source>
</evidence>
<dbReference type="AlphaFoldDB" id="A0A7X0VC41"/>
<dbReference type="SUPFAM" id="SSF53474">
    <property type="entry name" value="alpha/beta-Hydrolases"/>
    <property type="match status" value="1"/>
</dbReference>
<proteinExistence type="inferred from homology"/>
<keyword evidence="4 9" id="KW-0732">Signal</keyword>
<dbReference type="RefSeq" id="WP_185254362.1">
    <property type="nucleotide sequence ID" value="NZ_JACKXE010000001.1"/>
</dbReference>
<keyword evidence="11" id="KW-1185">Reference proteome</keyword>
<evidence type="ECO:0000256" key="6">
    <source>
        <dbReference type="ARBA" id="ARBA00022837"/>
    </source>
</evidence>
<keyword evidence="3" id="KW-0479">Metal-binding</keyword>
<organism evidence="10 11">
    <name type="scientific">Nocardioides luti</name>
    <dbReference type="NCBI Taxonomy" id="2761101"/>
    <lineage>
        <taxon>Bacteria</taxon>
        <taxon>Bacillati</taxon>
        <taxon>Actinomycetota</taxon>
        <taxon>Actinomycetes</taxon>
        <taxon>Propionibacteriales</taxon>
        <taxon>Nocardioidaceae</taxon>
        <taxon>Nocardioides</taxon>
    </lineage>
</organism>
<sequence length="467" mass="51031">MLTRTLATAGLLVGSLLVATPVGAAPAPTAATPSVAVAAQAGHCARQGRIDVPRAPMQKADCLDDLTTAGTSTNGHTDQSDWASLNAPGTDNPTGVPGIQVDGYFPDSSTSNTRNGWNHDSQFVIRLPDKWNGKIVVSGAPGTRSQYAGDFIFSDWVLAQGYAYASTDKGNGGTSFYDDGGKPGDSIAEWNHRVTQLTRATKKVAAQRYGHAPRRTYLFGISNGGYLVRWQLENRPGLYDGGVDWEGTLYQEQSPNLLTYLPVALRNYPAYAATGDQAAHDRMIRAGFAKGSEFTWDYHYGVYWDLTQRVYREELDPSYDGDTKAGTPFCPSGTPSCDADYHYAKRPVAHRALAKVALTGDIRRPMLTVHGTIDALLPIATDSDVYDRKIKRQGRGALHRYYRIVGGTHVDGLNGEFGDRVRPILPCARAAFTRMVKWVERDVRPPASRTVPRAPEPYDETNRCSLR</sequence>
<dbReference type="GO" id="GO:0052689">
    <property type="term" value="F:carboxylic ester hydrolase activity"/>
    <property type="evidence" value="ECO:0007669"/>
    <property type="project" value="UniProtKB-KW"/>
</dbReference>
<feature type="region of interest" description="Disordered" evidence="8">
    <location>
        <begin position="444"/>
        <end position="467"/>
    </location>
</feature>